<name>A0A1X0NZM8_9TRYP</name>
<protein>
    <submittedName>
        <fullName evidence="8">Putative U3 small nucleolar ribonucleo protein MPP10</fullName>
    </submittedName>
</protein>
<keyword evidence="9" id="KW-1185">Reference proteome</keyword>
<dbReference type="PANTHER" id="PTHR17039">
    <property type="entry name" value="U3 SMALL NUCLEOLAR RIBONUCLEOPROTEIN PROTEIN MPP10"/>
    <property type="match status" value="1"/>
</dbReference>
<dbReference type="EMBL" id="NBCO01000009">
    <property type="protein sequence ID" value="ORC90132.1"/>
    <property type="molecule type" value="Genomic_DNA"/>
</dbReference>
<keyword evidence="4" id="KW-0539">Nucleus</keyword>
<gene>
    <name evidence="8" type="ORF">TM35_000091820</name>
</gene>
<accession>A0A1X0NZM8</accession>
<feature type="compositionally biased region" description="Basic and acidic residues" evidence="7">
    <location>
        <begin position="253"/>
        <end position="267"/>
    </location>
</feature>
<dbReference type="AlphaFoldDB" id="A0A1X0NZM8"/>
<proteinExistence type="inferred from homology"/>
<dbReference type="InterPro" id="IPR012173">
    <property type="entry name" value="Mpp10"/>
</dbReference>
<feature type="compositionally biased region" description="Basic and acidic residues" evidence="7">
    <location>
        <begin position="122"/>
        <end position="137"/>
    </location>
</feature>
<comment type="caution">
    <text evidence="8">The sequence shown here is derived from an EMBL/GenBank/DDBJ whole genome shotgun (WGS) entry which is preliminary data.</text>
</comment>
<dbReference type="GO" id="GO:0005732">
    <property type="term" value="C:sno(s)RNA-containing ribonucleoprotein complex"/>
    <property type="evidence" value="ECO:0007669"/>
    <property type="project" value="InterPro"/>
</dbReference>
<feature type="compositionally biased region" description="Acidic residues" evidence="7">
    <location>
        <begin position="268"/>
        <end position="297"/>
    </location>
</feature>
<sequence>MPKVQKPNGDAVLPRKLRSCVDTIHTTLDGGPDVFLASRQTSEETSRQCLASLYLLASSLHTPQLPYYSKSLETSRKRHVTVEQIWGQMNMLLRPVLRRLQDNVRLAQKKFNGTAAQQREGTTLEKKQQESKKRSRDEDLEGDEKDVLSTKTSELSEGDLDEEIAQLLEEQQRRREQKKSGKKDANGDNSWRYAFGKGNEDEDDEAELDGKSGEDEMEDDVDDDNDDDGEARIRRRHARAMASMEEDEDEDEDKRGDEELEALKEMYGEDFEPGDEDEDEGVNGSDEDPQLEEDLAWDDPSATFDERDGQYWGTDDMLADHDTTEDYPHAGTKAIANATGDAAVDEEEAAALNDPNLTELERERLRERLLVSRLEQQRLYSTEWTMGGEVSGRERPRDALLDAPLDFEHAMKAVPVITEAVTAKLEDRIRRRVLDGNYDDVQRRSALSAPADLTSAARRDNNADSEKSRLSLMDLYEKEYLARVRAAEEADSSANNNASAEPLTEIEKDELRAIHMWKRLAQHLDALSNFHYTPKPVQEDLSARVRAVEGHAPAITVETVGNFATTREMALAPQDLYRGSNRKYADVGSNELLPRERRALRHAKKEQVGAARDRREKRVEKAKKMKQQQKEQQNSLTA</sequence>
<evidence type="ECO:0000256" key="7">
    <source>
        <dbReference type="SAM" id="MobiDB-lite"/>
    </source>
</evidence>
<evidence type="ECO:0000313" key="9">
    <source>
        <dbReference type="Proteomes" id="UP000192257"/>
    </source>
</evidence>
<keyword evidence="5" id="KW-0687">Ribonucleoprotein</keyword>
<dbReference type="PANTHER" id="PTHR17039:SF0">
    <property type="entry name" value="U3 SMALL NUCLEOLAR RIBONUCLEOPROTEIN PROTEIN MPP10"/>
    <property type="match status" value="1"/>
</dbReference>
<evidence type="ECO:0000313" key="8">
    <source>
        <dbReference type="EMBL" id="ORC90132.1"/>
    </source>
</evidence>
<reference evidence="8 9" key="1">
    <citation type="submission" date="2017-03" db="EMBL/GenBank/DDBJ databases">
        <title>An alternative strategy for trypanosome survival in the mammalian bloodstream revealed through genome and transcriptome analysis of the ubiquitous bovine parasite Trypanosoma (Megatrypanum) theileri.</title>
        <authorList>
            <person name="Kelly S."/>
            <person name="Ivens A."/>
            <person name="Mott A."/>
            <person name="O'Neill E."/>
            <person name="Emms D."/>
            <person name="Macleod O."/>
            <person name="Voorheis P."/>
            <person name="Matthews J."/>
            <person name="Matthews K."/>
            <person name="Carrington M."/>
        </authorList>
    </citation>
    <scope>NUCLEOTIDE SEQUENCE [LARGE SCALE GENOMIC DNA]</scope>
    <source>
        <strain evidence="8">Edinburgh</strain>
    </source>
</reference>
<dbReference type="GeneID" id="39984201"/>
<evidence type="ECO:0000256" key="2">
    <source>
        <dbReference type="ARBA" id="ARBA00022517"/>
    </source>
</evidence>
<dbReference type="RefSeq" id="XP_028884198.1">
    <property type="nucleotide sequence ID" value="XM_029024421.1"/>
</dbReference>
<evidence type="ECO:0000256" key="5">
    <source>
        <dbReference type="ARBA" id="ARBA00023274"/>
    </source>
</evidence>
<dbReference type="GO" id="GO:0032040">
    <property type="term" value="C:small-subunit processome"/>
    <property type="evidence" value="ECO:0007669"/>
    <property type="project" value="TreeGrafter"/>
</dbReference>
<dbReference type="GO" id="GO:0006364">
    <property type="term" value="P:rRNA processing"/>
    <property type="evidence" value="ECO:0007669"/>
    <property type="project" value="UniProtKB-KW"/>
</dbReference>
<dbReference type="Proteomes" id="UP000192257">
    <property type="component" value="Unassembled WGS sequence"/>
</dbReference>
<feature type="compositionally biased region" description="Basic and acidic residues" evidence="7">
    <location>
        <begin position="170"/>
        <end position="186"/>
    </location>
</feature>
<feature type="compositionally biased region" description="Acidic residues" evidence="7">
    <location>
        <begin position="215"/>
        <end position="229"/>
    </location>
</feature>
<comment type="similarity">
    <text evidence="6">Belongs to the MPP10 family.</text>
</comment>
<feature type="region of interest" description="Disordered" evidence="7">
    <location>
        <begin position="595"/>
        <end position="638"/>
    </location>
</feature>
<comment type="subcellular location">
    <subcellularLocation>
        <location evidence="1">Nucleus</location>
        <location evidence="1">Nucleolus</location>
    </subcellularLocation>
</comment>
<evidence type="ECO:0000256" key="1">
    <source>
        <dbReference type="ARBA" id="ARBA00004604"/>
    </source>
</evidence>
<feature type="region of interest" description="Disordered" evidence="7">
    <location>
        <begin position="111"/>
        <end position="322"/>
    </location>
</feature>
<evidence type="ECO:0000256" key="3">
    <source>
        <dbReference type="ARBA" id="ARBA00022552"/>
    </source>
</evidence>
<evidence type="ECO:0000256" key="6">
    <source>
        <dbReference type="ARBA" id="ARBA00029455"/>
    </source>
</evidence>
<keyword evidence="3" id="KW-0698">rRNA processing</keyword>
<dbReference type="STRING" id="67003.A0A1X0NZM8"/>
<organism evidence="8 9">
    <name type="scientific">Trypanosoma theileri</name>
    <dbReference type="NCBI Taxonomy" id="67003"/>
    <lineage>
        <taxon>Eukaryota</taxon>
        <taxon>Discoba</taxon>
        <taxon>Euglenozoa</taxon>
        <taxon>Kinetoplastea</taxon>
        <taxon>Metakinetoplastina</taxon>
        <taxon>Trypanosomatida</taxon>
        <taxon>Trypanosomatidae</taxon>
        <taxon>Trypanosoma</taxon>
    </lineage>
</organism>
<dbReference type="OrthoDB" id="445326at2759"/>
<dbReference type="VEuPathDB" id="TriTrypDB:TM35_000091820"/>
<keyword evidence="2" id="KW-0690">Ribosome biogenesis</keyword>
<dbReference type="Pfam" id="PF04006">
    <property type="entry name" value="Mpp10"/>
    <property type="match status" value="1"/>
</dbReference>
<feature type="compositionally biased region" description="Basic and acidic residues" evidence="7">
    <location>
        <begin position="605"/>
        <end position="619"/>
    </location>
</feature>
<dbReference type="GO" id="GO:0034457">
    <property type="term" value="C:Mpp10 complex"/>
    <property type="evidence" value="ECO:0007669"/>
    <property type="project" value="InterPro"/>
</dbReference>
<evidence type="ECO:0000256" key="4">
    <source>
        <dbReference type="ARBA" id="ARBA00023242"/>
    </source>
</evidence>